<sequence length="210" mass="24873">MTLLLHPGYFPNIANFGAIVQNDVCWEVMDNFQKQTYRNRCYICTDLGKHMLNIPIKHVGNKKGKQRYAEVKIDNDYPWQRQHWRTLETAYRTSPFFEFYEDDIAPLYHNTFHSLMDFNLKTIETVCECLQIKMPQERTEVFEVDVTDKIDGRILINSKANFQFQQPEYVQVFEDRNDFIPNLSILDLLFNEGTNALNYLKNLNLNLTNA</sequence>
<evidence type="ECO:0000313" key="2">
    <source>
        <dbReference type="Proteomes" id="UP000193420"/>
    </source>
</evidence>
<name>A0A1X7I7C9_9FLAO</name>
<dbReference type="RefSeq" id="WP_085495793.1">
    <property type="nucleotide sequence ID" value="NZ_FXAO01000001.1"/>
</dbReference>
<keyword evidence="2" id="KW-1185">Reference proteome</keyword>
<protein>
    <submittedName>
        <fullName evidence="1">WbqC-like protein family protein</fullName>
    </submittedName>
</protein>
<gene>
    <name evidence="1" type="ORF">SAMN03080602_00478</name>
</gene>
<reference evidence="2" key="1">
    <citation type="submission" date="2017-04" db="EMBL/GenBank/DDBJ databases">
        <authorList>
            <person name="Varghese N."/>
            <person name="Submissions S."/>
        </authorList>
    </citation>
    <scope>NUCLEOTIDE SEQUENCE [LARGE SCALE GENOMIC DNA]</scope>
    <source>
        <strain evidence="2">DSM 19835</strain>
    </source>
</reference>
<dbReference type="STRING" id="188872.SAMN03080602_00478"/>
<dbReference type="OrthoDB" id="1523452at2"/>
<dbReference type="InterPro" id="IPR014985">
    <property type="entry name" value="WbqC"/>
</dbReference>
<dbReference type="AlphaFoldDB" id="A0A1X7I7C9"/>
<dbReference type="Pfam" id="PF08889">
    <property type="entry name" value="WbqC"/>
    <property type="match status" value="2"/>
</dbReference>
<evidence type="ECO:0000313" key="1">
    <source>
        <dbReference type="EMBL" id="SMG09803.1"/>
    </source>
</evidence>
<dbReference type="Proteomes" id="UP000193420">
    <property type="component" value="Unassembled WGS sequence"/>
</dbReference>
<accession>A0A1X7I7C9</accession>
<dbReference type="EMBL" id="FXAO01000001">
    <property type="protein sequence ID" value="SMG09803.1"/>
    <property type="molecule type" value="Genomic_DNA"/>
</dbReference>
<organism evidence="1 2">
    <name type="scientific">Arenibacter troitsensis</name>
    <dbReference type="NCBI Taxonomy" id="188872"/>
    <lineage>
        <taxon>Bacteria</taxon>
        <taxon>Pseudomonadati</taxon>
        <taxon>Bacteroidota</taxon>
        <taxon>Flavobacteriia</taxon>
        <taxon>Flavobacteriales</taxon>
        <taxon>Flavobacteriaceae</taxon>
        <taxon>Arenibacter</taxon>
    </lineage>
</organism>
<proteinExistence type="predicted"/>